<dbReference type="SUPFAM" id="SSF54631">
    <property type="entry name" value="CBS-domain pair"/>
    <property type="match status" value="1"/>
</dbReference>
<feature type="domain" description="CBS" evidence="4">
    <location>
        <begin position="7"/>
        <end position="63"/>
    </location>
</feature>
<dbReference type="Pfam" id="PF00571">
    <property type="entry name" value="CBS"/>
    <property type="match status" value="2"/>
</dbReference>
<feature type="domain" description="CBS" evidence="4">
    <location>
        <begin position="94"/>
        <end position="150"/>
    </location>
</feature>
<dbReference type="EMBL" id="LN829119">
    <property type="protein sequence ID" value="CPR19243.1"/>
    <property type="molecule type" value="Genomic_DNA"/>
</dbReference>
<dbReference type="PIRSF" id="PIRSF036990">
    <property type="entry name" value="UCP036990_CBS_BON"/>
    <property type="match status" value="1"/>
</dbReference>
<evidence type="ECO:0000259" key="4">
    <source>
        <dbReference type="PROSITE" id="PS51371"/>
    </source>
</evidence>
<dbReference type="PROSITE" id="PS51371">
    <property type="entry name" value="CBS"/>
    <property type="match status" value="2"/>
</dbReference>
<organism evidence="5 6">
    <name type="scientific">Candidatus Filomicrobium marinum</name>
    <dbReference type="NCBI Taxonomy" id="1608628"/>
    <lineage>
        <taxon>Bacteria</taxon>
        <taxon>Pseudomonadati</taxon>
        <taxon>Pseudomonadota</taxon>
        <taxon>Alphaproteobacteria</taxon>
        <taxon>Hyphomicrobiales</taxon>
        <taxon>Hyphomicrobiaceae</taxon>
        <taxon>Filomicrobium</taxon>
    </lineage>
</organism>
<name>A0A0D6JG68_9HYPH</name>
<dbReference type="CDD" id="cd04586">
    <property type="entry name" value="CBS_pair_BON_assoc"/>
    <property type="match status" value="1"/>
</dbReference>
<dbReference type="Gene3D" id="3.10.580.10">
    <property type="entry name" value="CBS-domain"/>
    <property type="match status" value="1"/>
</dbReference>
<dbReference type="PANTHER" id="PTHR43080:SF26">
    <property type="entry name" value="REGULATORY PROTEIN"/>
    <property type="match status" value="1"/>
</dbReference>
<gene>
    <name evidence="5" type="ORF">YBN1229_v1_2073</name>
</gene>
<dbReference type="PANTHER" id="PTHR43080">
    <property type="entry name" value="CBS DOMAIN-CONTAINING PROTEIN CBSX3, MITOCHONDRIAL"/>
    <property type="match status" value="1"/>
</dbReference>
<keyword evidence="6" id="KW-1185">Reference proteome</keyword>
<keyword evidence="1 2" id="KW-0129">CBS domain</keyword>
<dbReference type="InterPro" id="IPR007055">
    <property type="entry name" value="BON_dom"/>
</dbReference>
<dbReference type="KEGG" id="fiy:BN1229_v1_2073"/>
<dbReference type="InterPro" id="IPR046342">
    <property type="entry name" value="CBS_dom_sf"/>
</dbReference>
<dbReference type="SMART" id="SM00116">
    <property type="entry name" value="CBS"/>
    <property type="match status" value="2"/>
</dbReference>
<dbReference type="Pfam" id="PF04972">
    <property type="entry name" value="BON"/>
    <property type="match status" value="1"/>
</dbReference>
<protein>
    <submittedName>
        <fullName evidence="5">Putative signal-transduction protein with CBS domains</fullName>
    </submittedName>
</protein>
<evidence type="ECO:0000313" key="5">
    <source>
        <dbReference type="EMBL" id="CPR19243.1"/>
    </source>
</evidence>
<evidence type="ECO:0000256" key="2">
    <source>
        <dbReference type="PROSITE-ProRule" id="PRU00703"/>
    </source>
</evidence>
<reference evidence="6" key="1">
    <citation type="submission" date="2015-02" db="EMBL/GenBank/DDBJ databases">
        <authorList>
            <person name="Chooi Y.-H."/>
        </authorList>
    </citation>
    <scope>NUCLEOTIDE SEQUENCE [LARGE SCALE GENOMIC DNA]</scope>
    <source>
        <strain evidence="6">strain Y</strain>
    </source>
</reference>
<evidence type="ECO:0000256" key="1">
    <source>
        <dbReference type="ARBA" id="ARBA00023122"/>
    </source>
</evidence>
<dbReference type="AlphaFoldDB" id="A0A0D6JG68"/>
<sequence length="228" mass="24794">MKAADIMTTQVVTANDESRIADVANLLLQNHISAVPVVDGSGKLVGIVSEGDLVRRAEIGTQSRHSWWLEMFSSPEALAREYIKEHGQRARDIMTKNVVTVGPDASLDVIANLLESHRIKRVPVVENDKLVGIVSRSNLVRALAAGAKDLLATGNPDDANIRERVLSGLKSEPWCPFMLNVVVHKGQVDLWGIVKNEDEKRAARIAAEVTPGVVAVQDKLVISPPSYV</sequence>
<dbReference type="InterPro" id="IPR000644">
    <property type="entry name" value="CBS_dom"/>
</dbReference>
<dbReference type="RefSeq" id="WP_046478128.1">
    <property type="nucleotide sequence ID" value="NZ_LN829118.1"/>
</dbReference>
<accession>A0A0D6JG68</accession>
<feature type="domain" description="BON" evidence="3">
    <location>
        <begin position="157"/>
        <end position="224"/>
    </location>
</feature>
<proteinExistence type="predicted"/>
<dbReference type="PROSITE" id="PS50914">
    <property type="entry name" value="BON"/>
    <property type="match status" value="1"/>
</dbReference>
<dbReference type="InterPro" id="IPR017080">
    <property type="entry name" value="UCP036990_CBS_BON"/>
</dbReference>
<dbReference type="Gene3D" id="3.30.1340.30">
    <property type="match status" value="1"/>
</dbReference>
<evidence type="ECO:0000313" key="6">
    <source>
        <dbReference type="Proteomes" id="UP000033187"/>
    </source>
</evidence>
<dbReference type="InterPro" id="IPR051257">
    <property type="entry name" value="Diverse_CBS-Domain"/>
</dbReference>
<dbReference type="KEGG" id="fil:BN1229_v1_2073"/>
<dbReference type="OrthoDB" id="9783590at2"/>
<evidence type="ECO:0000259" key="3">
    <source>
        <dbReference type="PROSITE" id="PS50914"/>
    </source>
</evidence>
<dbReference type="Proteomes" id="UP000033187">
    <property type="component" value="Chromosome 1"/>
</dbReference>